<dbReference type="EMBL" id="MSDQ01000045">
    <property type="protein sequence ID" value="OLO10037.1"/>
    <property type="molecule type" value="Genomic_DNA"/>
</dbReference>
<dbReference type="AlphaFoldDB" id="A0A1Q8T8P7"/>
<dbReference type="Proteomes" id="UP000186806">
    <property type="component" value="Unassembled WGS sequence"/>
</dbReference>
<protein>
    <recommendedName>
        <fullName evidence="1">Polymerase beta nucleotidyltransferase domain-containing protein</fullName>
    </recommendedName>
</protein>
<keyword evidence="3" id="KW-1185">Reference proteome</keyword>
<dbReference type="Gene3D" id="3.30.460.10">
    <property type="entry name" value="Beta Polymerase, domain 2"/>
    <property type="match status" value="1"/>
</dbReference>
<evidence type="ECO:0000313" key="2">
    <source>
        <dbReference type="EMBL" id="OLO10037.1"/>
    </source>
</evidence>
<dbReference type="Pfam" id="PF18765">
    <property type="entry name" value="Polbeta"/>
    <property type="match status" value="1"/>
</dbReference>
<comment type="caution">
    <text evidence="2">The sequence shown here is derived from an EMBL/GenBank/DDBJ whole genome shotgun (WGS) entry which is preliminary data.</text>
</comment>
<evidence type="ECO:0000313" key="3">
    <source>
        <dbReference type="Proteomes" id="UP000186806"/>
    </source>
</evidence>
<gene>
    <name evidence="2" type="ORF">BTW10_17055</name>
</gene>
<evidence type="ECO:0000259" key="1">
    <source>
        <dbReference type="Pfam" id="PF18765"/>
    </source>
</evidence>
<dbReference type="RefSeq" id="WP_075370443.1">
    <property type="nucleotide sequence ID" value="NZ_MSDQ01000045.1"/>
</dbReference>
<dbReference type="SUPFAM" id="SSF81301">
    <property type="entry name" value="Nucleotidyltransferase"/>
    <property type="match status" value="1"/>
</dbReference>
<dbReference type="CDD" id="cd05403">
    <property type="entry name" value="NT_KNTase_like"/>
    <property type="match status" value="1"/>
</dbReference>
<dbReference type="InterPro" id="IPR043519">
    <property type="entry name" value="NT_sf"/>
</dbReference>
<reference evidence="2 3" key="1">
    <citation type="submission" date="2016-12" db="EMBL/GenBank/DDBJ databases">
        <title>Draft genome sequences of strains Salinicola socius SMB35, Salinicola sp. MH3R3-1 and Chromohalobacter sp. SMB17 from the Verkhnekamsk potash mining region of Russia.</title>
        <authorList>
            <person name="Mavrodi D.V."/>
            <person name="Olsson B.E."/>
            <person name="Korsakova E.S."/>
            <person name="Pyankova A."/>
            <person name="Mavrodi O.V."/>
            <person name="Plotnikova E.G."/>
        </authorList>
    </citation>
    <scope>NUCLEOTIDE SEQUENCE [LARGE SCALE GENOMIC DNA]</scope>
    <source>
        <strain evidence="2 3">SMB17</strain>
    </source>
</reference>
<accession>A0A1Q8T8P7</accession>
<dbReference type="InterPro" id="IPR041633">
    <property type="entry name" value="Polbeta"/>
</dbReference>
<organism evidence="2 3">
    <name type="scientific">Chromohalobacter japonicus</name>
    <dbReference type="NCBI Taxonomy" id="223900"/>
    <lineage>
        <taxon>Bacteria</taxon>
        <taxon>Pseudomonadati</taxon>
        <taxon>Pseudomonadota</taxon>
        <taxon>Gammaproteobacteria</taxon>
        <taxon>Oceanospirillales</taxon>
        <taxon>Halomonadaceae</taxon>
        <taxon>Chromohalobacter</taxon>
    </lineage>
</organism>
<feature type="domain" description="Polymerase beta nucleotidyltransferase" evidence="1">
    <location>
        <begin position="11"/>
        <end position="93"/>
    </location>
</feature>
<sequence>MTFGLPENTVEAIRRALSECPGVEKAVIYGSRAKGTFRPGSDIDLALYGNVSEADVSALMDRLDELNTPYLFDIVRYHDIDNEALREHIERVGQRFDAIHSPYHPR</sequence>
<proteinExistence type="predicted"/>
<name>A0A1Q8T8P7_9GAMM</name>